<gene>
    <name evidence="2" type="ORF">V8G54_029180</name>
</gene>
<name>A0AAQ3MSW4_VIGMU</name>
<evidence type="ECO:0000313" key="2">
    <source>
        <dbReference type="EMBL" id="WVY97029.1"/>
    </source>
</evidence>
<keyword evidence="1" id="KW-0812">Transmembrane</keyword>
<protein>
    <submittedName>
        <fullName evidence="2">Uncharacterized protein</fullName>
    </submittedName>
</protein>
<keyword evidence="1" id="KW-0472">Membrane</keyword>
<dbReference type="AlphaFoldDB" id="A0AAQ3MSW4"/>
<evidence type="ECO:0000313" key="3">
    <source>
        <dbReference type="Proteomes" id="UP001374535"/>
    </source>
</evidence>
<dbReference type="EMBL" id="CP144692">
    <property type="protein sequence ID" value="WVY97029.1"/>
    <property type="molecule type" value="Genomic_DNA"/>
</dbReference>
<organism evidence="2 3">
    <name type="scientific">Vigna mungo</name>
    <name type="common">Black gram</name>
    <name type="synonym">Phaseolus mungo</name>
    <dbReference type="NCBI Taxonomy" id="3915"/>
    <lineage>
        <taxon>Eukaryota</taxon>
        <taxon>Viridiplantae</taxon>
        <taxon>Streptophyta</taxon>
        <taxon>Embryophyta</taxon>
        <taxon>Tracheophyta</taxon>
        <taxon>Spermatophyta</taxon>
        <taxon>Magnoliopsida</taxon>
        <taxon>eudicotyledons</taxon>
        <taxon>Gunneridae</taxon>
        <taxon>Pentapetalae</taxon>
        <taxon>rosids</taxon>
        <taxon>fabids</taxon>
        <taxon>Fabales</taxon>
        <taxon>Fabaceae</taxon>
        <taxon>Papilionoideae</taxon>
        <taxon>50 kb inversion clade</taxon>
        <taxon>NPAAA clade</taxon>
        <taxon>indigoferoid/millettioid clade</taxon>
        <taxon>Phaseoleae</taxon>
        <taxon>Vigna</taxon>
    </lineage>
</organism>
<keyword evidence="3" id="KW-1185">Reference proteome</keyword>
<proteinExistence type="predicted"/>
<reference evidence="2 3" key="1">
    <citation type="journal article" date="2023" name="Life. Sci Alliance">
        <title>Evolutionary insights into 3D genome organization and epigenetic landscape of Vigna mungo.</title>
        <authorList>
            <person name="Junaid A."/>
            <person name="Singh B."/>
            <person name="Bhatia S."/>
        </authorList>
    </citation>
    <scope>NUCLEOTIDE SEQUENCE [LARGE SCALE GENOMIC DNA]</scope>
    <source>
        <strain evidence="2">Urdbean</strain>
    </source>
</reference>
<evidence type="ECO:0000256" key="1">
    <source>
        <dbReference type="SAM" id="Phobius"/>
    </source>
</evidence>
<dbReference type="Proteomes" id="UP001374535">
    <property type="component" value="Chromosome 9"/>
</dbReference>
<feature type="transmembrane region" description="Helical" evidence="1">
    <location>
        <begin position="140"/>
        <end position="162"/>
    </location>
</feature>
<keyword evidence="1" id="KW-1133">Transmembrane helix</keyword>
<accession>A0AAQ3MSW4</accession>
<sequence>MIFRDKIKKEEEKGGDNKFRGIHEGKVTEEDIEGVHGSTSSKDTVFDNQGCWCQCVCRCRNSSEDISLAGIHATSVTLDYQLLDSHLWQTPLFYSMTIMSIINIWSPRSCILLDPHWLEFCCWHIYTLWYISLSSQVSPFYLLEFILKFSVFTFAVTLLTCLL</sequence>